<name>A0A9K3IM34_HELAN</name>
<evidence type="ECO:0000313" key="1">
    <source>
        <dbReference type="EMBL" id="KAF5799122.1"/>
    </source>
</evidence>
<gene>
    <name evidence="1" type="ORF">HanXRQr2_Chr07g0300931</name>
</gene>
<proteinExistence type="predicted"/>
<accession>A0A9K3IM34</accession>
<sequence>MRFRWLSRRAGMMMLRSGLSMNMGWLMTGIGEMYKYMGVSVPPRPPPRVYPDRGSFYTQQPDPPCHPLPSPFRPFILRPVLYSTQLFHAAFSSVRPDYVTLSFIRPFHAGSRHDLYAAQSATLYYAWPVLYEGGAR</sequence>
<dbReference type="AlphaFoldDB" id="A0A9K3IM34"/>
<protein>
    <submittedName>
        <fullName evidence="1">Uncharacterized protein</fullName>
    </submittedName>
</protein>
<reference evidence="1" key="2">
    <citation type="submission" date="2020-06" db="EMBL/GenBank/DDBJ databases">
        <title>Helianthus annuus Genome sequencing and assembly Release 2.</title>
        <authorList>
            <person name="Gouzy J."/>
            <person name="Langlade N."/>
            <person name="Munos S."/>
        </authorList>
    </citation>
    <scope>NUCLEOTIDE SEQUENCE</scope>
    <source>
        <tissue evidence="1">Leaves</tissue>
    </source>
</reference>
<dbReference type="Gramene" id="mRNA:HanXRQr2_Chr07g0300931">
    <property type="protein sequence ID" value="mRNA:HanXRQr2_Chr07g0300931"/>
    <property type="gene ID" value="HanXRQr2_Chr07g0300931"/>
</dbReference>
<reference evidence="1" key="1">
    <citation type="journal article" date="2017" name="Nature">
        <title>The sunflower genome provides insights into oil metabolism, flowering and Asterid evolution.</title>
        <authorList>
            <person name="Badouin H."/>
            <person name="Gouzy J."/>
            <person name="Grassa C.J."/>
            <person name="Murat F."/>
            <person name="Staton S.E."/>
            <person name="Cottret L."/>
            <person name="Lelandais-Briere C."/>
            <person name="Owens G.L."/>
            <person name="Carrere S."/>
            <person name="Mayjonade B."/>
            <person name="Legrand L."/>
            <person name="Gill N."/>
            <person name="Kane N.C."/>
            <person name="Bowers J.E."/>
            <person name="Hubner S."/>
            <person name="Bellec A."/>
            <person name="Berard A."/>
            <person name="Berges H."/>
            <person name="Blanchet N."/>
            <person name="Boniface M.C."/>
            <person name="Brunel D."/>
            <person name="Catrice O."/>
            <person name="Chaidir N."/>
            <person name="Claudel C."/>
            <person name="Donnadieu C."/>
            <person name="Faraut T."/>
            <person name="Fievet G."/>
            <person name="Helmstetter N."/>
            <person name="King M."/>
            <person name="Knapp S.J."/>
            <person name="Lai Z."/>
            <person name="Le Paslier M.C."/>
            <person name="Lippi Y."/>
            <person name="Lorenzon L."/>
            <person name="Mandel J.R."/>
            <person name="Marage G."/>
            <person name="Marchand G."/>
            <person name="Marquand E."/>
            <person name="Bret-Mestries E."/>
            <person name="Morien E."/>
            <person name="Nambeesan S."/>
            <person name="Nguyen T."/>
            <person name="Pegot-Espagnet P."/>
            <person name="Pouilly N."/>
            <person name="Raftis F."/>
            <person name="Sallet E."/>
            <person name="Schiex T."/>
            <person name="Thomas J."/>
            <person name="Vandecasteele C."/>
            <person name="Vares D."/>
            <person name="Vear F."/>
            <person name="Vautrin S."/>
            <person name="Crespi M."/>
            <person name="Mangin B."/>
            <person name="Burke J.M."/>
            <person name="Salse J."/>
            <person name="Munos S."/>
            <person name="Vincourt P."/>
            <person name="Rieseberg L.H."/>
            <person name="Langlade N.B."/>
        </authorList>
    </citation>
    <scope>NUCLEOTIDE SEQUENCE</scope>
    <source>
        <tissue evidence="1">Leaves</tissue>
    </source>
</reference>
<comment type="caution">
    <text evidence="1">The sequence shown here is derived from an EMBL/GenBank/DDBJ whole genome shotgun (WGS) entry which is preliminary data.</text>
</comment>
<keyword evidence="2" id="KW-1185">Reference proteome</keyword>
<dbReference type="EMBL" id="MNCJ02000322">
    <property type="protein sequence ID" value="KAF5799122.1"/>
    <property type="molecule type" value="Genomic_DNA"/>
</dbReference>
<dbReference type="Proteomes" id="UP000215914">
    <property type="component" value="Unassembled WGS sequence"/>
</dbReference>
<evidence type="ECO:0000313" key="2">
    <source>
        <dbReference type="Proteomes" id="UP000215914"/>
    </source>
</evidence>
<organism evidence="1 2">
    <name type="scientific">Helianthus annuus</name>
    <name type="common">Common sunflower</name>
    <dbReference type="NCBI Taxonomy" id="4232"/>
    <lineage>
        <taxon>Eukaryota</taxon>
        <taxon>Viridiplantae</taxon>
        <taxon>Streptophyta</taxon>
        <taxon>Embryophyta</taxon>
        <taxon>Tracheophyta</taxon>
        <taxon>Spermatophyta</taxon>
        <taxon>Magnoliopsida</taxon>
        <taxon>eudicotyledons</taxon>
        <taxon>Gunneridae</taxon>
        <taxon>Pentapetalae</taxon>
        <taxon>asterids</taxon>
        <taxon>campanulids</taxon>
        <taxon>Asterales</taxon>
        <taxon>Asteraceae</taxon>
        <taxon>Asteroideae</taxon>
        <taxon>Heliantheae alliance</taxon>
        <taxon>Heliantheae</taxon>
        <taxon>Helianthus</taxon>
    </lineage>
</organism>